<reference evidence="1" key="1">
    <citation type="submission" date="2024-04" db="EMBL/GenBank/DDBJ databases">
        <authorList>
            <consortium name="Molecular Ecology Group"/>
        </authorList>
    </citation>
    <scope>NUCLEOTIDE SEQUENCE</scope>
</reference>
<dbReference type="Proteomes" id="UP001497644">
    <property type="component" value="Chromosome 3"/>
</dbReference>
<evidence type="ECO:0000313" key="1">
    <source>
        <dbReference type="EMBL" id="CAL1682390.1"/>
    </source>
</evidence>
<accession>A0AAV2NSM4</accession>
<dbReference type="EMBL" id="OZ034826">
    <property type="protein sequence ID" value="CAL1682390.1"/>
    <property type="molecule type" value="Genomic_DNA"/>
</dbReference>
<evidence type="ECO:0000313" key="2">
    <source>
        <dbReference type="Proteomes" id="UP001497644"/>
    </source>
</evidence>
<protein>
    <submittedName>
        <fullName evidence="1">Uncharacterized protein</fullName>
    </submittedName>
</protein>
<name>A0AAV2NSM4_9HYME</name>
<dbReference type="AlphaFoldDB" id="A0AAV2NSM4"/>
<proteinExistence type="predicted"/>
<keyword evidence="2" id="KW-1185">Reference proteome</keyword>
<gene>
    <name evidence="1" type="ORF">LPLAT_LOCUS8214</name>
</gene>
<organism evidence="1 2">
    <name type="scientific">Lasius platythorax</name>
    <dbReference type="NCBI Taxonomy" id="488582"/>
    <lineage>
        <taxon>Eukaryota</taxon>
        <taxon>Metazoa</taxon>
        <taxon>Ecdysozoa</taxon>
        <taxon>Arthropoda</taxon>
        <taxon>Hexapoda</taxon>
        <taxon>Insecta</taxon>
        <taxon>Pterygota</taxon>
        <taxon>Neoptera</taxon>
        <taxon>Endopterygota</taxon>
        <taxon>Hymenoptera</taxon>
        <taxon>Apocrita</taxon>
        <taxon>Aculeata</taxon>
        <taxon>Formicoidea</taxon>
        <taxon>Formicidae</taxon>
        <taxon>Formicinae</taxon>
        <taxon>Lasius</taxon>
        <taxon>Lasius</taxon>
    </lineage>
</organism>
<sequence length="107" mass="12420">MHTAFFRKEFAFCSWFDVFCSIIPPALEEEGIVVRRRRCLVVASARNIRQMPRRSEESVVHFCARRYLLLSFRSEQPTLIADAGNERSVAKRIPEIKQDSACEKGEK</sequence>